<dbReference type="Gene3D" id="2.40.30.20">
    <property type="match status" value="1"/>
</dbReference>
<evidence type="ECO:0000313" key="1">
    <source>
        <dbReference type="EMBL" id="GAG85352.1"/>
    </source>
</evidence>
<dbReference type="InterPro" id="IPR023366">
    <property type="entry name" value="ATP_synth_asu-like_sf"/>
</dbReference>
<dbReference type="SUPFAM" id="SSF51126">
    <property type="entry name" value="Pectin lyase-like"/>
    <property type="match status" value="1"/>
</dbReference>
<dbReference type="AlphaFoldDB" id="X1BW31"/>
<proteinExistence type="predicted"/>
<feature type="non-terminal residue" evidence="1">
    <location>
        <position position="1"/>
    </location>
</feature>
<feature type="non-terminal residue" evidence="1">
    <location>
        <position position="295"/>
    </location>
</feature>
<dbReference type="EMBL" id="BART01019372">
    <property type="protein sequence ID" value="GAG85352.1"/>
    <property type="molecule type" value="Genomic_DNA"/>
</dbReference>
<accession>X1BW31</accession>
<protein>
    <submittedName>
        <fullName evidence="1">Uncharacterized protein</fullName>
    </submittedName>
</protein>
<gene>
    <name evidence="1" type="ORF">S01H4_36273</name>
</gene>
<comment type="caution">
    <text evidence="1">The sequence shown here is derived from an EMBL/GenBank/DDBJ whole genome shotgun (WGS) entry which is preliminary data.</text>
</comment>
<dbReference type="InterPro" id="IPR011050">
    <property type="entry name" value="Pectin_lyase_fold/virulence"/>
</dbReference>
<sequence length="295" mass="32524">ICKLTKTYVIDKPGKYKLCQDISFCPNEEQKSAIFIDADNVTLDLCNNILSQGNNINYTKGILVKTGHQNIEIHNGIVTKFSQIGIEVQGGQETIKLRSLVVTENGTGAYPVVPVGYAQFKKNGGIWLGTTRTDEYILPSPGFPLLLVDPFLGNINNVYVENVKADKNRWVGINLGEGKNWKIYKSTGNEQFENTYTDFFIEDGPNGFRHNNNPSVSTELVEQSTTITITEPQHNRNSGEKVSLGNFEYPDPTVVNYNGIPGSELLTPNIITVVDENVYTVEVVTSALSSSVGIP</sequence>
<reference evidence="1" key="1">
    <citation type="journal article" date="2014" name="Front. Microbiol.">
        <title>High frequency of phylogenetically diverse reductive dehalogenase-homologous genes in deep subseafloor sedimentary metagenomes.</title>
        <authorList>
            <person name="Kawai M."/>
            <person name="Futagami T."/>
            <person name="Toyoda A."/>
            <person name="Takaki Y."/>
            <person name="Nishi S."/>
            <person name="Hori S."/>
            <person name="Arai W."/>
            <person name="Tsubouchi T."/>
            <person name="Morono Y."/>
            <person name="Uchiyama I."/>
            <person name="Ito T."/>
            <person name="Fujiyama A."/>
            <person name="Inagaki F."/>
            <person name="Takami H."/>
        </authorList>
    </citation>
    <scope>NUCLEOTIDE SEQUENCE</scope>
    <source>
        <strain evidence="1">Expedition CK06-06</strain>
    </source>
</reference>
<name>X1BW31_9ZZZZ</name>
<organism evidence="1">
    <name type="scientific">marine sediment metagenome</name>
    <dbReference type="NCBI Taxonomy" id="412755"/>
    <lineage>
        <taxon>unclassified sequences</taxon>
        <taxon>metagenomes</taxon>
        <taxon>ecological metagenomes</taxon>
    </lineage>
</organism>